<keyword evidence="2" id="KW-1185">Reference proteome</keyword>
<gene>
    <name evidence="1" type="ORF">SAMN05192529_10858</name>
</gene>
<protein>
    <submittedName>
        <fullName evidence="1">Uncharacterized protein</fullName>
    </submittedName>
</protein>
<dbReference type="AlphaFoldDB" id="A0A1H3YH09"/>
<reference evidence="1 2" key="1">
    <citation type="submission" date="2016-10" db="EMBL/GenBank/DDBJ databases">
        <authorList>
            <person name="de Groot N.N."/>
        </authorList>
    </citation>
    <scope>NUCLEOTIDE SEQUENCE [LARGE SCALE GENOMIC DNA]</scope>
    <source>
        <strain evidence="1 2">Vu-144</strain>
    </source>
</reference>
<accession>A0A1H3YH09</accession>
<name>A0A1H3YH09_9BACT</name>
<dbReference type="Proteomes" id="UP000199041">
    <property type="component" value="Unassembled WGS sequence"/>
</dbReference>
<evidence type="ECO:0000313" key="1">
    <source>
        <dbReference type="EMBL" id="SEA10441.1"/>
    </source>
</evidence>
<proteinExistence type="predicted"/>
<dbReference type="EMBL" id="FNQY01000008">
    <property type="protein sequence ID" value="SEA10441.1"/>
    <property type="molecule type" value="Genomic_DNA"/>
</dbReference>
<organism evidence="1 2">
    <name type="scientific">Arachidicoccus rhizosphaerae</name>
    <dbReference type="NCBI Taxonomy" id="551991"/>
    <lineage>
        <taxon>Bacteria</taxon>
        <taxon>Pseudomonadati</taxon>
        <taxon>Bacteroidota</taxon>
        <taxon>Chitinophagia</taxon>
        <taxon>Chitinophagales</taxon>
        <taxon>Chitinophagaceae</taxon>
        <taxon>Arachidicoccus</taxon>
    </lineage>
</organism>
<dbReference type="STRING" id="551991.SAMN05192529_10858"/>
<sequence>MRHHKIERNCIIYIDLGCKCNNYIIMEKLPFVNYNIFCAKKKWDSKNIPLLLQIKRYGVKFLYK</sequence>
<evidence type="ECO:0000313" key="2">
    <source>
        <dbReference type="Proteomes" id="UP000199041"/>
    </source>
</evidence>